<protein>
    <recommendedName>
        <fullName evidence="2">AMP-activated protein kinase glycogen-binding domain-containing protein</fullName>
    </recommendedName>
</protein>
<accession>A0AAN6Z3L2</accession>
<feature type="region of interest" description="Disordered" evidence="1">
    <location>
        <begin position="95"/>
        <end position="119"/>
    </location>
</feature>
<proteinExistence type="predicted"/>
<organism evidence="3 4">
    <name type="scientific">Parathielavia appendiculata</name>
    <dbReference type="NCBI Taxonomy" id="2587402"/>
    <lineage>
        <taxon>Eukaryota</taxon>
        <taxon>Fungi</taxon>
        <taxon>Dikarya</taxon>
        <taxon>Ascomycota</taxon>
        <taxon>Pezizomycotina</taxon>
        <taxon>Sordariomycetes</taxon>
        <taxon>Sordariomycetidae</taxon>
        <taxon>Sordariales</taxon>
        <taxon>Chaetomiaceae</taxon>
        <taxon>Parathielavia</taxon>
    </lineage>
</organism>
<feature type="compositionally biased region" description="Basic and acidic residues" evidence="1">
    <location>
        <begin position="656"/>
        <end position="671"/>
    </location>
</feature>
<feature type="region of interest" description="Disordered" evidence="1">
    <location>
        <begin position="164"/>
        <end position="244"/>
    </location>
</feature>
<evidence type="ECO:0000259" key="2">
    <source>
        <dbReference type="Pfam" id="PF16561"/>
    </source>
</evidence>
<feature type="compositionally biased region" description="Pro residues" evidence="1">
    <location>
        <begin position="448"/>
        <end position="457"/>
    </location>
</feature>
<feature type="compositionally biased region" description="Acidic residues" evidence="1">
    <location>
        <begin position="257"/>
        <end position="275"/>
    </location>
</feature>
<dbReference type="SUPFAM" id="SSF81296">
    <property type="entry name" value="E set domains"/>
    <property type="match status" value="1"/>
</dbReference>
<dbReference type="Gene3D" id="2.60.40.10">
    <property type="entry name" value="Immunoglobulins"/>
    <property type="match status" value="1"/>
</dbReference>
<keyword evidence="4" id="KW-1185">Reference proteome</keyword>
<feature type="compositionally biased region" description="Low complexity" evidence="1">
    <location>
        <begin position="637"/>
        <end position="655"/>
    </location>
</feature>
<dbReference type="RefSeq" id="XP_062647513.1">
    <property type="nucleotide sequence ID" value="XM_062796331.1"/>
</dbReference>
<feature type="compositionally biased region" description="Polar residues" evidence="1">
    <location>
        <begin position="532"/>
        <end position="554"/>
    </location>
</feature>
<dbReference type="Pfam" id="PF16561">
    <property type="entry name" value="AMPK1_CBM"/>
    <property type="match status" value="1"/>
</dbReference>
<dbReference type="InterPro" id="IPR013783">
    <property type="entry name" value="Ig-like_fold"/>
</dbReference>
<feature type="compositionally biased region" description="Basic and acidic residues" evidence="1">
    <location>
        <begin position="185"/>
        <end position="194"/>
    </location>
</feature>
<feature type="compositionally biased region" description="Basic and acidic residues" evidence="1">
    <location>
        <begin position="473"/>
        <end position="482"/>
    </location>
</feature>
<dbReference type="EMBL" id="MU853228">
    <property type="protein sequence ID" value="KAK4123742.1"/>
    <property type="molecule type" value="Genomic_DNA"/>
</dbReference>
<reference evidence="3" key="1">
    <citation type="journal article" date="2023" name="Mol. Phylogenet. Evol.">
        <title>Genome-scale phylogeny and comparative genomics of the fungal order Sordariales.</title>
        <authorList>
            <person name="Hensen N."/>
            <person name="Bonometti L."/>
            <person name="Westerberg I."/>
            <person name="Brannstrom I.O."/>
            <person name="Guillou S."/>
            <person name="Cros-Aarteil S."/>
            <person name="Calhoun S."/>
            <person name="Haridas S."/>
            <person name="Kuo A."/>
            <person name="Mondo S."/>
            <person name="Pangilinan J."/>
            <person name="Riley R."/>
            <person name="LaButti K."/>
            <person name="Andreopoulos B."/>
            <person name="Lipzen A."/>
            <person name="Chen C."/>
            <person name="Yan M."/>
            <person name="Daum C."/>
            <person name="Ng V."/>
            <person name="Clum A."/>
            <person name="Steindorff A."/>
            <person name="Ohm R.A."/>
            <person name="Martin F."/>
            <person name="Silar P."/>
            <person name="Natvig D.O."/>
            <person name="Lalanne C."/>
            <person name="Gautier V."/>
            <person name="Ament-Velasquez S.L."/>
            <person name="Kruys A."/>
            <person name="Hutchinson M.I."/>
            <person name="Powell A.J."/>
            <person name="Barry K."/>
            <person name="Miller A.N."/>
            <person name="Grigoriev I.V."/>
            <person name="Debuchy R."/>
            <person name="Gladieux P."/>
            <person name="Hiltunen Thoren M."/>
            <person name="Johannesson H."/>
        </authorList>
    </citation>
    <scope>NUCLEOTIDE SEQUENCE</scope>
    <source>
        <strain evidence="3">CBS 731.68</strain>
    </source>
</reference>
<evidence type="ECO:0000256" key="1">
    <source>
        <dbReference type="SAM" id="MobiDB-lite"/>
    </source>
</evidence>
<evidence type="ECO:0000313" key="4">
    <source>
        <dbReference type="Proteomes" id="UP001302602"/>
    </source>
</evidence>
<dbReference type="GeneID" id="87833099"/>
<feature type="compositionally biased region" description="Gly residues" evidence="1">
    <location>
        <begin position="697"/>
        <end position="707"/>
    </location>
</feature>
<name>A0AAN6Z3L2_9PEZI</name>
<feature type="region of interest" description="Disordered" evidence="1">
    <location>
        <begin position="317"/>
        <end position="711"/>
    </location>
</feature>
<gene>
    <name evidence="3" type="ORF">N657DRAFT_680884</name>
</gene>
<comment type="caution">
    <text evidence="3">The sequence shown here is derived from an EMBL/GenBank/DDBJ whole genome shotgun (WGS) entry which is preliminary data.</text>
</comment>
<feature type="compositionally biased region" description="Low complexity" evidence="1">
    <location>
        <begin position="571"/>
        <end position="587"/>
    </location>
</feature>
<feature type="compositionally biased region" description="Low complexity" evidence="1">
    <location>
        <begin position="520"/>
        <end position="529"/>
    </location>
</feature>
<feature type="compositionally biased region" description="Basic and acidic residues" evidence="1">
    <location>
        <begin position="222"/>
        <end position="234"/>
    </location>
</feature>
<evidence type="ECO:0000313" key="3">
    <source>
        <dbReference type="EMBL" id="KAK4123742.1"/>
    </source>
</evidence>
<feature type="region of interest" description="Disordered" evidence="1">
    <location>
        <begin position="256"/>
        <end position="275"/>
    </location>
</feature>
<dbReference type="InterPro" id="IPR032640">
    <property type="entry name" value="AMPK1_CBM"/>
</dbReference>
<feature type="compositionally biased region" description="Low complexity" evidence="1">
    <location>
        <begin position="195"/>
        <end position="204"/>
    </location>
</feature>
<dbReference type="InterPro" id="IPR014756">
    <property type="entry name" value="Ig_E-set"/>
</dbReference>
<feature type="domain" description="AMP-activated protein kinase glycogen-binding" evidence="2">
    <location>
        <begin position="6"/>
        <end position="97"/>
    </location>
</feature>
<reference evidence="3" key="2">
    <citation type="submission" date="2023-05" db="EMBL/GenBank/DDBJ databases">
        <authorList>
            <consortium name="Lawrence Berkeley National Laboratory"/>
            <person name="Steindorff A."/>
            <person name="Hensen N."/>
            <person name="Bonometti L."/>
            <person name="Westerberg I."/>
            <person name="Brannstrom I.O."/>
            <person name="Guillou S."/>
            <person name="Cros-Aarteil S."/>
            <person name="Calhoun S."/>
            <person name="Haridas S."/>
            <person name="Kuo A."/>
            <person name="Mondo S."/>
            <person name="Pangilinan J."/>
            <person name="Riley R."/>
            <person name="Labutti K."/>
            <person name="Andreopoulos B."/>
            <person name="Lipzen A."/>
            <person name="Chen C."/>
            <person name="Yanf M."/>
            <person name="Daum C."/>
            <person name="Ng V."/>
            <person name="Clum A."/>
            <person name="Ohm R."/>
            <person name="Martin F."/>
            <person name="Silar P."/>
            <person name="Natvig D."/>
            <person name="Lalanne C."/>
            <person name="Gautier V."/>
            <person name="Ament-Velasquez S.L."/>
            <person name="Kruys A."/>
            <person name="Hutchinson M.I."/>
            <person name="Powell A.J."/>
            <person name="Barry K."/>
            <person name="Miller A.N."/>
            <person name="Grigoriev I.V."/>
            <person name="Debuchy R."/>
            <person name="Gladieux P."/>
            <person name="Thoren M.H."/>
            <person name="Johannesson H."/>
        </authorList>
    </citation>
    <scope>NUCLEOTIDE SEQUENCE</scope>
    <source>
        <strain evidence="3">CBS 731.68</strain>
    </source>
</reference>
<dbReference type="AlphaFoldDB" id="A0AAN6Z3L2"/>
<dbReference type="CDD" id="cd02859">
    <property type="entry name" value="E_set_AMPKbeta_like_N"/>
    <property type="match status" value="1"/>
</dbReference>
<feature type="compositionally biased region" description="Basic and acidic residues" evidence="1">
    <location>
        <begin position="165"/>
        <end position="178"/>
    </location>
</feature>
<dbReference type="Proteomes" id="UP001302602">
    <property type="component" value="Unassembled WGS sequence"/>
</dbReference>
<sequence>MTSTQIPVVITYHKPGTQPPIYVAGTFSNPPWQPYEMERTRRDDGNYDFTKEIRAEPGSKIQYKFRVGNGDWWVLKDDAPTVTDSAGNTNHVLEVKPHGEPSHEYSAEFRDSQQRKDVGSDAPLSYAKIAAKHVQPSAEEAAVDRSTTGTPIFARVAAEVADSAELLHEEVPERRDPEAGASGDSGEKAGDSRAAEAVPAPKAPESLESTVVILEPPPGEGRPLKEEPRGREAGDEQEDFIADKSPLFAHECVGMYESDEETGQEDTAEEDVAEDDERFYRSLVEDIDPDQIDLNDPTLERFPSARDDIMQAVRKLETGLPADQASFEGNPRSPVVNPARRGTEDITGDFHLSAPQTPASSRRSSKRSPRGSVSSIHATASLHSISEAEEQAAEQEAANFRPAVVFSNPLKPKPKTLKLPTSEEDEGVVLRDGLSPRTVKPMHRPIPMAEPSPPQSPPSTRDSSRSLAPAEVELDKDKERSMQEVFIRPAPQAENPGPAQADPPDTTTKKADRPGEPSYAQAAAADTAASEPPSQSKAVTSQSHNAESPTSSKDTASHDPRARRPSYAEVAASKPSPTEPPSAASPSEIKNKGQQQEATKQKPRRLSYAEVVALPPQPAAPPSDSDKKAAQAPSHPSTTSVATAESSTSTAARASVSKDDWDKNKVQELLRKRVMPGGKQREGEMAKSPDSAAAATAGGGGGGGGGDNMQAVQPKRRRGWLRAILRFVFVEVIGRIIKSVLRVFGIGGRRGAARREGVRT</sequence>